<dbReference type="PROSITE" id="PS51257">
    <property type="entry name" value="PROKAR_LIPOPROTEIN"/>
    <property type="match status" value="1"/>
</dbReference>
<dbReference type="HOGENOM" id="CLU_399998_0_0_10"/>
<name>F3QU00_9BACT</name>
<keyword evidence="1" id="KW-0732">Signal</keyword>
<gene>
    <name evidence="2" type="ORF">HMPREF9442_01669</name>
</gene>
<evidence type="ECO:0008006" key="4">
    <source>
        <dbReference type="Google" id="ProtNLM"/>
    </source>
</evidence>
<dbReference type="EMBL" id="AFBR01000040">
    <property type="protein sequence ID" value="EGG54409.1"/>
    <property type="molecule type" value="Genomic_DNA"/>
</dbReference>
<reference evidence="2 3" key="1">
    <citation type="submission" date="2011-02" db="EMBL/GenBank/DDBJ databases">
        <authorList>
            <person name="Weinstock G."/>
            <person name="Sodergren E."/>
            <person name="Clifton S."/>
            <person name="Fulton L."/>
            <person name="Fulton B."/>
            <person name="Courtney L."/>
            <person name="Fronick C."/>
            <person name="Harrison M."/>
            <person name="Strong C."/>
            <person name="Farmer C."/>
            <person name="Delahaunty K."/>
            <person name="Markovic C."/>
            <person name="Hall O."/>
            <person name="Minx P."/>
            <person name="Tomlinson C."/>
            <person name="Mitreva M."/>
            <person name="Hou S."/>
            <person name="Chen J."/>
            <person name="Wollam A."/>
            <person name="Pepin K.H."/>
            <person name="Johnson M."/>
            <person name="Bhonagiri V."/>
            <person name="Zhang X."/>
            <person name="Suruliraj S."/>
            <person name="Warren W."/>
            <person name="Chinwalla A."/>
            <person name="Mardis E.R."/>
            <person name="Wilson R.K."/>
        </authorList>
    </citation>
    <scope>NUCLEOTIDE SEQUENCE [LARGE SCALE GENOMIC DNA]</scope>
    <source>
        <strain evidence="2 3">YIT 11841</strain>
    </source>
</reference>
<dbReference type="eggNOG" id="ENOG5033W8S">
    <property type="taxonomic scope" value="Bacteria"/>
</dbReference>
<protein>
    <recommendedName>
        <fullName evidence="4">Lipoprotein</fullName>
    </recommendedName>
</protein>
<dbReference type="AlphaFoldDB" id="F3QU00"/>
<keyword evidence="3" id="KW-1185">Reference proteome</keyword>
<accession>F3QU00</accession>
<dbReference type="Proteomes" id="UP000005546">
    <property type="component" value="Unassembled WGS sequence"/>
</dbReference>
<feature type="signal peptide" evidence="1">
    <location>
        <begin position="1"/>
        <end position="23"/>
    </location>
</feature>
<proteinExistence type="predicted"/>
<sequence>MKKTFIGYLLALIPLSSYSCLQAGIGDNTPEKEYQTILMENDSLRPTRKWTFRYDDKNFPCDHGAYDGTIKGFDADGKGHFYILGGEPVRLACFIGENMEWSRDLGLSMRHCQNALFKIVNDSIYFINEVKYIYSYDKENSTYFKDEAKFISYQDEANSIFRIHKSGKGKLERFPLHIDGEYLEGKLRDNGFYVVARPDNVPDSVSLDDRSHDIGYLFTYPNKLQNKVSGGNGIAKLRLDGIPVFIDLENNPPYTGFYGKTDNFLIYGSIDYDIGSIAIIDTIYRTITKHPISGLPRLDATTGWFPGGALCSDNTTVIVNKHLYAIGYDNIKMTYTIVEYDLSPILHLAHATAQPSAFRTFLSGFKKCSQINLSSFGEKIISDSALIDGNMYARFLPPIQDNCLCEQYNVFWQKGSYMECGGFITVMLKRHCQDYKDGNSQYFIENLVTDYMLVTYSCDGEILDFKTVGHDGRAYFTRIAPKGQAPNFLVEQGSLDDCTSILRYQDLTYTVRTYEYNVSPDGKIKERTTGTAQKETIKNPENDRAPIRFEEFMSYFKKWEKPYVNDSLFIPSTPHTDLPFPECFSLIPDTLDCGCWPRDLQWTPGRYIESKERYFFFVTKGCMTPHRAPSPYADYMVLEFSKDGIFKEASNIFHATDDSDIEDLPLALTLRLKRSLDSALIEENYRKP</sequence>
<evidence type="ECO:0000313" key="2">
    <source>
        <dbReference type="EMBL" id="EGG54409.1"/>
    </source>
</evidence>
<evidence type="ECO:0000313" key="3">
    <source>
        <dbReference type="Proteomes" id="UP000005546"/>
    </source>
</evidence>
<dbReference type="RefSeq" id="WP_008626920.1">
    <property type="nucleotide sequence ID" value="NZ_GL883841.1"/>
</dbReference>
<comment type="caution">
    <text evidence="2">The sequence shown here is derived from an EMBL/GenBank/DDBJ whole genome shotgun (WGS) entry which is preliminary data.</text>
</comment>
<feature type="chain" id="PRO_5003300903" description="Lipoprotein" evidence="1">
    <location>
        <begin position="24"/>
        <end position="688"/>
    </location>
</feature>
<evidence type="ECO:0000256" key="1">
    <source>
        <dbReference type="SAM" id="SignalP"/>
    </source>
</evidence>
<organism evidence="2 3">
    <name type="scientific">Paraprevotella xylaniphila YIT 11841</name>
    <dbReference type="NCBI Taxonomy" id="762982"/>
    <lineage>
        <taxon>Bacteria</taxon>
        <taxon>Pseudomonadati</taxon>
        <taxon>Bacteroidota</taxon>
        <taxon>Bacteroidia</taxon>
        <taxon>Bacteroidales</taxon>
        <taxon>Prevotellaceae</taxon>
        <taxon>Paraprevotella</taxon>
    </lineage>
</organism>
<dbReference type="STRING" id="762982.HMPREF9442_01669"/>